<sequence>MRCVQWCIATSSFCNAPLLCHVPYRPREEETAARMRHRRTLAMIFNDLMTRARNNIAKRKHYNRLVAEIDSFTSRDLADMRADRSEMLYQIHKQIYG</sequence>
<dbReference type="KEGG" id="mlo:msr4329"/>
<dbReference type="HOGENOM" id="CLU_2344672_0_0_5"/>
<proteinExistence type="predicted"/>
<accession>Q98EA8</accession>
<reference evidence="1 2" key="1">
    <citation type="journal article" date="2000" name="DNA Res.">
        <title>Complete genome structure of the nitrogen-fixing symbiotic bacterium Mesorhizobium loti.</title>
        <authorList>
            <person name="Kaneko T."/>
            <person name="Nakamura Y."/>
            <person name="Sato S."/>
            <person name="Asamizu E."/>
            <person name="Kato T."/>
            <person name="Sasamoto S."/>
            <person name="Watanabe A."/>
            <person name="Idesawa K."/>
            <person name="Ishikawa A."/>
            <person name="Kawashima K."/>
            <person name="Kimura T."/>
            <person name="Kishida Y."/>
            <person name="Kiyokawa C."/>
            <person name="Kohara M."/>
            <person name="Matsumoto M."/>
            <person name="Matsuno A."/>
            <person name="Mochizuki Y."/>
            <person name="Nakayama S."/>
            <person name="Nakazaki N."/>
            <person name="Shimpo S."/>
            <person name="Sugimoto M."/>
            <person name="Takeuchi C."/>
            <person name="Yamada M."/>
            <person name="Tabata S."/>
        </authorList>
    </citation>
    <scope>NUCLEOTIDE SEQUENCE [LARGE SCALE GENOMIC DNA]</scope>
    <source>
        <strain evidence="2">LMG 29417 / CECT 9101 / MAFF 303099</strain>
    </source>
</reference>
<gene>
    <name evidence="1" type="ordered locus">msr4329</name>
</gene>
<dbReference type="Proteomes" id="UP000000552">
    <property type="component" value="Chromosome"/>
</dbReference>
<name>Q98EA8_RHILO</name>
<evidence type="ECO:0000313" key="1">
    <source>
        <dbReference type="EMBL" id="BAB51012.1"/>
    </source>
</evidence>
<dbReference type="eggNOG" id="ENOG50318HX">
    <property type="taxonomic scope" value="Bacteria"/>
</dbReference>
<dbReference type="EMBL" id="BA000012">
    <property type="protein sequence ID" value="BAB51012.1"/>
    <property type="molecule type" value="Genomic_DNA"/>
</dbReference>
<dbReference type="AlphaFoldDB" id="Q98EA8"/>
<organism evidence="1 2">
    <name type="scientific">Mesorhizobium japonicum (strain LMG 29417 / CECT 9101 / MAFF 303099)</name>
    <name type="common">Mesorhizobium loti (strain MAFF 303099)</name>
    <dbReference type="NCBI Taxonomy" id="266835"/>
    <lineage>
        <taxon>Bacteria</taxon>
        <taxon>Pseudomonadati</taxon>
        <taxon>Pseudomonadota</taxon>
        <taxon>Alphaproteobacteria</taxon>
        <taxon>Hyphomicrobiales</taxon>
        <taxon>Phyllobacteriaceae</taxon>
        <taxon>Mesorhizobium</taxon>
    </lineage>
</organism>
<protein>
    <submittedName>
        <fullName evidence="1">Msr4329 protein</fullName>
    </submittedName>
</protein>
<evidence type="ECO:0000313" key="2">
    <source>
        <dbReference type="Proteomes" id="UP000000552"/>
    </source>
</evidence>